<dbReference type="Gene3D" id="3.90.1150.10">
    <property type="entry name" value="Aspartate Aminotransferase, domain 1"/>
    <property type="match status" value="1"/>
</dbReference>
<keyword evidence="6" id="KW-0808">Transferase</keyword>
<dbReference type="GO" id="GO:0008483">
    <property type="term" value="F:transaminase activity"/>
    <property type="evidence" value="ECO:0007669"/>
    <property type="project" value="UniProtKB-KW"/>
</dbReference>
<dbReference type="PROSITE" id="PS00595">
    <property type="entry name" value="AA_TRANSFER_CLASS_5"/>
    <property type="match status" value="1"/>
</dbReference>
<comment type="cofactor">
    <cofactor evidence="1 4">
        <name>pyridoxal 5'-phosphate</name>
        <dbReference type="ChEBI" id="CHEBI:597326"/>
    </cofactor>
</comment>
<dbReference type="InterPro" id="IPR015422">
    <property type="entry name" value="PyrdxlP-dep_Trfase_small"/>
</dbReference>
<dbReference type="RefSeq" id="WP_186995792.1">
    <property type="nucleotide sequence ID" value="NZ_JACOQK010000001.1"/>
</dbReference>
<dbReference type="PANTHER" id="PTHR43586">
    <property type="entry name" value="CYSTEINE DESULFURASE"/>
    <property type="match status" value="1"/>
</dbReference>
<evidence type="ECO:0000256" key="4">
    <source>
        <dbReference type="RuleBase" id="RU004504"/>
    </source>
</evidence>
<evidence type="ECO:0000256" key="1">
    <source>
        <dbReference type="ARBA" id="ARBA00001933"/>
    </source>
</evidence>
<evidence type="ECO:0000256" key="2">
    <source>
        <dbReference type="ARBA" id="ARBA00022898"/>
    </source>
</evidence>
<protein>
    <submittedName>
        <fullName evidence="6">Aminotransferase class V-fold PLP-dependent enzyme</fullName>
    </submittedName>
</protein>
<keyword evidence="7" id="KW-1185">Reference proteome</keyword>
<keyword evidence="6" id="KW-0032">Aminotransferase</keyword>
<evidence type="ECO:0000259" key="5">
    <source>
        <dbReference type="Pfam" id="PF00266"/>
    </source>
</evidence>
<proteinExistence type="inferred from homology"/>
<dbReference type="Proteomes" id="UP000649151">
    <property type="component" value="Unassembled WGS sequence"/>
</dbReference>
<evidence type="ECO:0000313" key="7">
    <source>
        <dbReference type="Proteomes" id="UP000649151"/>
    </source>
</evidence>
<comment type="caution">
    <text evidence="6">The sequence shown here is derived from an EMBL/GenBank/DDBJ whole genome shotgun (WGS) entry which is preliminary data.</text>
</comment>
<dbReference type="PANTHER" id="PTHR43586:SF4">
    <property type="entry name" value="ISOPENICILLIN N EPIMERASE"/>
    <property type="match status" value="1"/>
</dbReference>
<gene>
    <name evidence="6" type="ORF">H8Z77_00225</name>
</gene>
<keyword evidence="2" id="KW-0663">Pyridoxal phosphate</keyword>
<evidence type="ECO:0000256" key="3">
    <source>
        <dbReference type="RuleBase" id="RU004075"/>
    </source>
</evidence>
<accession>A0ABR7IMX9</accession>
<dbReference type="EMBL" id="JACOQK010000001">
    <property type="protein sequence ID" value="MBC5786456.1"/>
    <property type="molecule type" value="Genomic_DNA"/>
</dbReference>
<reference evidence="6 7" key="1">
    <citation type="submission" date="2020-08" db="EMBL/GenBank/DDBJ databases">
        <title>Genome public.</title>
        <authorList>
            <person name="Liu C."/>
            <person name="Sun Q."/>
        </authorList>
    </citation>
    <scope>NUCLEOTIDE SEQUENCE [LARGE SCALE GENOMIC DNA]</scope>
    <source>
        <strain evidence="6 7">NSJ-27</strain>
    </source>
</reference>
<feature type="domain" description="Aminotransferase class V" evidence="5">
    <location>
        <begin position="2"/>
        <end position="370"/>
    </location>
</feature>
<dbReference type="Pfam" id="PF00266">
    <property type="entry name" value="Aminotran_5"/>
    <property type="match status" value="1"/>
</dbReference>
<dbReference type="InterPro" id="IPR015424">
    <property type="entry name" value="PyrdxlP-dep_Trfase"/>
</dbReference>
<dbReference type="Gene3D" id="3.40.640.10">
    <property type="entry name" value="Type I PLP-dependent aspartate aminotransferase-like (Major domain)"/>
    <property type="match status" value="1"/>
</dbReference>
<evidence type="ECO:0000313" key="6">
    <source>
        <dbReference type="EMBL" id="MBC5786456.1"/>
    </source>
</evidence>
<name>A0ABR7IMX9_9CLOT</name>
<dbReference type="InterPro" id="IPR015421">
    <property type="entry name" value="PyrdxlP-dep_Trfase_major"/>
</dbReference>
<dbReference type="SUPFAM" id="SSF53383">
    <property type="entry name" value="PLP-dependent transferases"/>
    <property type="match status" value="1"/>
</dbReference>
<organism evidence="6 7">
    <name type="scientific">Clostridium facile</name>
    <dbReference type="NCBI Taxonomy" id="2763035"/>
    <lineage>
        <taxon>Bacteria</taxon>
        <taxon>Bacillati</taxon>
        <taxon>Bacillota</taxon>
        <taxon>Clostridia</taxon>
        <taxon>Eubacteriales</taxon>
        <taxon>Clostridiaceae</taxon>
        <taxon>Clostridium</taxon>
    </lineage>
</organism>
<comment type="similarity">
    <text evidence="3">Belongs to the class-V pyridoxal-phosphate-dependent aminotransferase family.</text>
</comment>
<dbReference type="InterPro" id="IPR020578">
    <property type="entry name" value="Aminotrans_V_PyrdxlP_BS"/>
</dbReference>
<dbReference type="InterPro" id="IPR000192">
    <property type="entry name" value="Aminotrans_V_dom"/>
</dbReference>
<dbReference type="InterPro" id="IPR010969">
    <property type="entry name" value="Cys_dSase-rel_unknwn_funct"/>
</dbReference>
<sequence length="379" mass="41561">MIYFDNAATTYPKPNQVIQAVQQGMLRYGGNPGRSGHSISMRTAEKVYQVRNLAADFFDAEVENVIFTCNCTQALNFAIKGILLNGGHVITTNLEHNSVLRPIASLAKHNNVSYTIVDVYNQSEETILAMIKKAIRSDTKLIICTHGSNVTGQRLPIERIAKLCKEHNILFAVDGAQSAGVLPVQVRNMGIDLFCTAGHKGLYGPSGTGLLVLGNKILLETIMEGGTGTNSFRMEQPEFYPERMESGTVNTAGICGLGAGIQFLKQKGLRRIYQHEISLCRMAFLGLKGMRNIQLYTPDCAEGSYLPVFIFNVKGRTSMEVVDQLNDAGFALRGGLHCAPLIHQALGTEEIGGVRLSVSVFNKREEIQKFLSTMQKISK</sequence>
<dbReference type="NCBIfam" id="TIGR01977">
    <property type="entry name" value="am_tr_V_EF2568"/>
    <property type="match status" value="1"/>
</dbReference>